<feature type="compositionally biased region" description="Low complexity" evidence="5">
    <location>
        <begin position="344"/>
        <end position="375"/>
    </location>
</feature>
<feature type="region of interest" description="Disordered" evidence="5">
    <location>
        <begin position="212"/>
        <end position="299"/>
    </location>
</feature>
<dbReference type="InterPro" id="IPR036128">
    <property type="entry name" value="Plus3-like_sf"/>
</dbReference>
<dbReference type="InterPro" id="IPR004343">
    <property type="entry name" value="Plus-3_dom"/>
</dbReference>
<dbReference type="SMART" id="SM00719">
    <property type="entry name" value="Plus3"/>
    <property type="match status" value="1"/>
</dbReference>
<proteinExistence type="predicted"/>
<keyword evidence="2" id="KW-0805">Transcription regulation</keyword>
<accession>A0ABP1FFD8</accession>
<dbReference type="Pfam" id="PF03126">
    <property type="entry name" value="Plus-3"/>
    <property type="match status" value="1"/>
</dbReference>
<dbReference type="InterPro" id="IPR004125">
    <property type="entry name" value="Signal_recog_particle_SRP54_M"/>
</dbReference>
<evidence type="ECO:0000313" key="7">
    <source>
        <dbReference type="EMBL" id="CAL5218605.1"/>
    </source>
</evidence>
<feature type="compositionally biased region" description="Basic and acidic residues" evidence="5">
    <location>
        <begin position="317"/>
        <end position="331"/>
    </location>
</feature>
<dbReference type="SUPFAM" id="SSF159042">
    <property type="entry name" value="Plus3-like"/>
    <property type="match status" value="1"/>
</dbReference>
<evidence type="ECO:0000256" key="5">
    <source>
        <dbReference type="SAM" id="MobiDB-lite"/>
    </source>
</evidence>
<organism evidence="7 8">
    <name type="scientific">Coccomyxa viridis</name>
    <dbReference type="NCBI Taxonomy" id="1274662"/>
    <lineage>
        <taxon>Eukaryota</taxon>
        <taxon>Viridiplantae</taxon>
        <taxon>Chlorophyta</taxon>
        <taxon>core chlorophytes</taxon>
        <taxon>Trebouxiophyceae</taxon>
        <taxon>Trebouxiophyceae incertae sedis</taxon>
        <taxon>Coccomyxaceae</taxon>
        <taxon>Coccomyxa</taxon>
    </lineage>
</organism>
<keyword evidence="3" id="KW-0804">Transcription</keyword>
<feature type="region of interest" description="Disordered" evidence="5">
    <location>
        <begin position="317"/>
        <end position="435"/>
    </location>
</feature>
<feature type="compositionally biased region" description="Acidic residues" evidence="5">
    <location>
        <begin position="230"/>
        <end position="250"/>
    </location>
</feature>
<gene>
    <name evidence="7" type="primary">g302</name>
    <name evidence="7" type="ORF">VP750_LOCUS264</name>
</gene>
<protein>
    <submittedName>
        <fullName evidence="7">G302 protein</fullName>
    </submittedName>
</protein>
<dbReference type="SUPFAM" id="SSF47446">
    <property type="entry name" value="Signal peptide-binding domain"/>
    <property type="match status" value="1"/>
</dbReference>
<dbReference type="Proteomes" id="UP001497392">
    <property type="component" value="Unassembled WGS sequence"/>
</dbReference>
<feature type="domain" description="Plus3" evidence="6">
    <location>
        <begin position="444"/>
        <end position="587"/>
    </location>
</feature>
<dbReference type="Pfam" id="PF02978">
    <property type="entry name" value="SRP_SPB"/>
    <property type="match status" value="1"/>
</dbReference>
<keyword evidence="4" id="KW-0539">Nucleus</keyword>
<comment type="subcellular location">
    <subcellularLocation>
        <location evidence="1">Nucleus</location>
    </subcellularLocation>
</comment>
<dbReference type="Gene3D" id="3.90.70.200">
    <property type="entry name" value="Plus-3 domain"/>
    <property type="match status" value="1"/>
</dbReference>
<reference evidence="7 8" key="1">
    <citation type="submission" date="2024-06" db="EMBL/GenBank/DDBJ databases">
        <authorList>
            <person name="Kraege A."/>
            <person name="Thomma B."/>
        </authorList>
    </citation>
    <scope>NUCLEOTIDE SEQUENCE [LARGE SCALE GENOMIC DNA]</scope>
</reference>
<evidence type="ECO:0000256" key="4">
    <source>
        <dbReference type="ARBA" id="ARBA00023242"/>
    </source>
</evidence>
<feature type="compositionally biased region" description="Acidic residues" evidence="5">
    <location>
        <begin position="426"/>
        <end position="435"/>
    </location>
</feature>
<feature type="compositionally biased region" description="Basic and acidic residues" evidence="5">
    <location>
        <begin position="401"/>
        <end position="425"/>
    </location>
</feature>
<feature type="compositionally biased region" description="Basic and acidic residues" evidence="5">
    <location>
        <begin position="259"/>
        <end position="278"/>
    </location>
</feature>
<sequence length="815" mass="91144">MPSWLKSRLPAFAGGTPSEMQDLDLDTYFKSIRNARRMGALTGFAHGTAAAKDPHAQGTLRLQENIIEAMLPEERKDVSLFTSAARQRVAGQVGCSAQQVDDCIAKYLWMQNMVQKMAERKKQGLPMPISIAEVEDQLGTWQRHRQEHPDMEKTAPAGSILVAPGTQEPRTKKPCPLVNTYVSRNTKCPLTQRRMSDIEDDELLLQVAGRSKPSARALGKKRKRRSISISEDDDQDSDASEEGALDESYDEAMAPRNRAASEKGRKAQKQEDKEADSDREFDDGYGSDLMGDDEDRMKLSAMNELEREMILAERADARDAARERLRAEKSLKQAQEQQQRAAGKAAPTRASTRAKAASRASAQFAQQGAAQIAAAKADKEEKLQRRRQRFNAESDGEDYSESEKSRSARSTPERSSYEERPARSDSEDDSDDGGQFQELDEAEAIGLDEAHKMQVKRYMLERWINEPFFEATLTGCLVRVSAYNKGDAGYVAAEITGVEERPPGRYRDPGYTFASPYKLPNGQETSKWLLLQVGTSPKTMPIALVSNASILEKEWHHWKDQCNADNKPQLNTHDCDSAVERIKKASTYTYTAEDVQKIIQEKQAKGLSRRNVAAERARLTTLRDQAEENKDFEAMEQLEAQLEVLGQQGQPKPPRKDQRDMARVNRLNKARNFQNAFQNVGARPEGARTADDGVDPFSRRKTRLVNYWTTNKQKGANAGEATRLSVSTSKTADGDDAHPETPAVAASTVENEEGGLDLNIDMSALDIVTSEEFAQQQVFGQKWMVQLVPKRPPDVKPDRILSLAEYRRRLANIVG</sequence>
<dbReference type="PROSITE" id="PS51360">
    <property type="entry name" value="PLUS3"/>
    <property type="match status" value="1"/>
</dbReference>
<feature type="region of interest" description="Disordered" evidence="5">
    <location>
        <begin position="714"/>
        <end position="741"/>
    </location>
</feature>
<keyword evidence="8" id="KW-1185">Reference proteome</keyword>
<dbReference type="PANTHER" id="PTHR13115:SF8">
    <property type="entry name" value="RNA POLYMERASE-ASSOCIATED PROTEIN RTF1 HOMOLOG"/>
    <property type="match status" value="1"/>
</dbReference>
<dbReference type="Gene3D" id="1.10.260.30">
    <property type="entry name" value="Signal recognition particle, SRP54 subunit, M-domain"/>
    <property type="match status" value="1"/>
</dbReference>
<evidence type="ECO:0000256" key="2">
    <source>
        <dbReference type="ARBA" id="ARBA00023015"/>
    </source>
</evidence>
<feature type="compositionally biased region" description="Acidic residues" evidence="5">
    <location>
        <begin position="279"/>
        <end position="294"/>
    </location>
</feature>
<evidence type="ECO:0000313" key="8">
    <source>
        <dbReference type="Proteomes" id="UP001497392"/>
    </source>
</evidence>
<comment type="caution">
    <text evidence="7">The sequence shown here is derived from an EMBL/GenBank/DDBJ whole genome shotgun (WGS) entry which is preliminary data.</text>
</comment>
<dbReference type="InterPro" id="IPR036891">
    <property type="entry name" value="Signal_recog_part_SRP54_M_sf"/>
</dbReference>
<dbReference type="PANTHER" id="PTHR13115">
    <property type="entry name" value="RNA POLYMERASE-ASSOCIATED PROTEIN RTF1 HOMOLOG"/>
    <property type="match status" value="1"/>
</dbReference>
<evidence type="ECO:0000259" key="6">
    <source>
        <dbReference type="PROSITE" id="PS51360"/>
    </source>
</evidence>
<dbReference type="EMBL" id="CAXHTA020000001">
    <property type="protein sequence ID" value="CAL5218605.1"/>
    <property type="molecule type" value="Genomic_DNA"/>
</dbReference>
<evidence type="ECO:0000256" key="1">
    <source>
        <dbReference type="ARBA" id="ARBA00004123"/>
    </source>
</evidence>
<evidence type="ECO:0000256" key="3">
    <source>
        <dbReference type="ARBA" id="ARBA00023163"/>
    </source>
</evidence>
<name>A0ABP1FFD8_9CHLO</name>